<dbReference type="RefSeq" id="WP_327789235.1">
    <property type="nucleotide sequence ID" value="NZ_JARGEQ010000095.1"/>
</dbReference>
<evidence type="ECO:0000313" key="7">
    <source>
        <dbReference type="Proteomes" id="UP001301140"/>
    </source>
</evidence>
<dbReference type="Proteomes" id="UP001301140">
    <property type="component" value="Unassembled WGS sequence"/>
</dbReference>
<comment type="similarity">
    <text evidence="2">Belongs to the bacterial solute-binding protein 2 family.</text>
</comment>
<dbReference type="GO" id="GO:0030313">
    <property type="term" value="C:cell envelope"/>
    <property type="evidence" value="ECO:0007669"/>
    <property type="project" value="UniProtKB-SubCell"/>
</dbReference>
<dbReference type="SUPFAM" id="SSF53822">
    <property type="entry name" value="Periplasmic binding protein-like I"/>
    <property type="match status" value="1"/>
</dbReference>
<dbReference type="PANTHER" id="PTHR46847">
    <property type="entry name" value="D-ALLOSE-BINDING PERIPLASMIC PROTEIN-RELATED"/>
    <property type="match status" value="1"/>
</dbReference>
<evidence type="ECO:0000256" key="1">
    <source>
        <dbReference type="ARBA" id="ARBA00004196"/>
    </source>
</evidence>
<name>A0AAP3XRX5_9PROT</name>
<sequence>MKRIALPAFTVLTLLLTAAPGASAQEGWPVYKVEGGERTEIVFETVAEASRKWKLCVLLPHVKDSYWVGINYGVVEEARRLGAAATIHQAGGYDKLPVQIAQYDDCLAANPDAIILAAVSEVGLSAKMEESMARGIPTVSFVNPIRDTEITSKIFVDFEGKGKATGDYMVELLGEEGGLVGVFPGPQGSGWAESFYEGFKQAIDGTKVTAAEPRFGDTGLMTQLRLVEDTLQSYPDIKGIWGAATAAEAAVGALQEAGLTDAYIVGHGENSQVINMVREGLIDGVGTETAVIQAKVAVNIAIRALEGQAFEPFYAPIPGVMTPHNAADFDLETIMAPEGFQPVFSVE</sequence>
<keyword evidence="3 4" id="KW-0732">Signal</keyword>
<dbReference type="PANTHER" id="PTHR46847:SF1">
    <property type="entry name" value="D-ALLOSE-BINDING PERIPLASMIC PROTEIN-RELATED"/>
    <property type="match status" value="1"/>
</dbReference>
<dbReference type="Gene3D" id="3.40.50.2300">
    <property type="match status" value="2"/>
</dbReference>
<feature type="domain" description="Periplasmic binding protein" evidence="5">
    <location>
        <begin position="57"/>
        <end position="308"/>
    </location>
</feature>
<gene>
    <name evidence="6" type="primary">torT</name>
    <name evidence="6" type="ORF">PZ740_10520</name>
</gene>
<accession>A0AAP3XRX5</accession>
<organism evidence="6 7">
    <name type="scientific">Marinimicrococcus flavescens</name>
    <dbReference type="NCBI Taxonomy" id="3031815"/>
    <lineage>
        <taxon>Bacteria</taxon>
        <taxon>Pseudomonadati</taxon>
        <taxon>Pseudomonadota</taxon>
        <taxon>Alphaproteobacteria</taxon>
        <taxon>Geminicoccales</taxon>
        <taxon>Geminicoccaceae</taxon>
        <taxon>Marinimicrococcus</taxon>
    </lineage>
</organism>
<dbReference type="InterPro" id="IPR028082">
    <property type="entry name" value="Peripla_BP_I"/>
</dbReference>
<dbReference type="EMBL" id="JARGEQ010000095">
    <property type="protein sequence ID" value="MDF1586815.1"/>
    <property type="molecule type" value="Genomic_DNA"/>
</dbReference>
<evidence type="ECO:0000256" key="3">
    <source>
        <dbReference type="ARBA" id="ARBA00022729"/>
    </source>
</evidence>
<evidence type="ECO:0000259" key="5">
    <source>
        <dbReference type="Pfam" id="PF13407"/>
    </source>
</evidence>
<keyword evidence="7" id="KW-1185">Reference proteome</keyword>
<feature type="signal peptide" evidence="4">
    <location>
        <begin position="1"/>
        <end position="24"/>
    </location>
</feature>
<dbReference type="GO" id="GO:0030246">
    <property type="term" value="F:carbohydrate binding"/>
    <property type="evidence" value="ECO:0007669"/>
    <property type="project" value="UniProtKB-ARBA"/>
</dbReference>
<comment type="subcellular location">
    <subcellularLocation>
        <location evidence="1">Cell envelope</location>
    </subcellularLocation>
</comment>
<dbReference type="NCBIfam" id="NF008185">
    <property type="entry name" value="PRK10936.1"/>
    <property type="match status" value="1"/>
</dbReference>
<protein>
    <submittedName>
        <fullName evidence="6">TMAO reductase system periplasmic protein TorT</fullName>
    </submittedName>
</protein>
<feature type="chain" id="PRO_5042968318" evidence="4">
    <location>
        <begin position="25"/>
        <end position="347"/>
    </location>
</feature>
<reference evidence="6 7" key="1">
    <citation type="submission" date="2023-03" db="EMBL/GenBank/DDBJ databases">
        <title>YIM 152171 draft genome.</title>
        <authorList>
            <person name="Yang Z."/>
        </authorList>
    </citation>
    <scope>NUCLEOTIDE SEQUENCE [LARGE SCALE GENOMIC DNA]</scope>
    <source>
        <strain evidence="6 7">YIM 152171</strain>
    </source>
</reference>
<evidence type="ECO:0000313" key="6">
    <source>
        <dbReference type="EMBL" id="MDF1586815.1"/>
    </source>
</evidence>
<dbReference type="AlphaFoldDB" id="A0AAP3XRX5"/>
<dbReference type="CDD" id="cd06306">
    <property type="entry name" value="PBP1_TorT-like"/>
    <property type="match status" value="1"/>
</dbReference>
<proteinExistence type="inferred from homology"/>
<evidence type="ECO:0000256" key="2">
    <source>
        <dbReference type="ARBA" id="ARBA00007639"/>
    </source>
</evidence>
<dbReference type="Pfam" id="PF13407">
    <property type="entry name" value="Peripla_BP_4"/>
    <property type="match status" value="1"/>
</dbReference>
<dbReference type="InterPro" id="IPR025997">
    <property type="entry name" value="SBP_2_dom"/>
</dbReference>
<evidence type="ECO:0000256" key="4">
    <source>
        <dbReference type="SAM" id="SignalP"/>
    </source>
</evidence>
<comment type="caution">
    <text evidence="6">The sequence shown here is derived from an EMBL/GenBank/DDBJ whole genome shotgun (WGS) entry which is preliminary data.</text>
</comment>